<dbReference type="PANTHER" id="PTHR32305">
    <property type="match status" value="1"/>
</dbReference>
<dbReference type="InterPro" id="IPR001826">
    <property type="entry name" value="RHS"/>
</dbReference>
<gene>
    <name evidence="2" type="primary">rhsC_2</name>
    <name evidence="2" type="ORF">LMG19083_04479</name>
</gene>
<feature type="domain" description="RHS protein conserved region" evidence="1">
    <location>
        <begin position="443"/>
        <end position="477"/>
    </location>
</feature>
<name>A0ABM9JWN1_9RALS</name>
<dbReference type="Gene3D" id="2.180.10.10">
    <property type="entry name" value="RHS repeat-associated core"/>
    <property type="match status" value="1"/>
</dbReference>
<reference evidence="2 3" key="1">
    <citation type="submission" date="2023-07" db="EMBL/GenBank/DDBJ databases">
        <authorList>
            <person name="Peeters C."/>
        </authorList>
    </citation>
    <scope>NUCLEOTIDE SEQUENCE [LARGE SCALE GENOMIC DNA]</scope>
    <source>
        <strain evidence="2 3">LMG 19083</strain>
    </source>
</reference>
<dbReference type="NCBIfam" id="TIGR03696">
    <property type="entry name" value="Rhs_assc_core"/>
    <property type="match status" value="1"/>
</dbReference>
<evidence type="ECO:0000313" key="2">
    <source>
        <dbReference type="EMBL" id="CAJ0806863.1"/>
    </source>
</evidence>
<evidence type="ECO:0000313" key="3">
    <source>
        <dbReference type="Proteomes" id="UP001189813"/>
    </source>
</evidence>
<comment type="caution">
    <text evidence="2">The sequence shown here is derived from an EMBL/GenBank/DDBJ whole genome shotgun (WGS) entry which is preliminary data.</text>
</comment>
<dbReference type="Pfam" id="PF03527">
    <property type="entry name" value="RHS"/>
    <property type="match status" value="1"/>
</dbReference>
<protein>
    <submittedName>
        <fullName evidence="2">Protein RhsC</fullName>
    </submittedName>
</protein>
<dbReference type="InterPro" id="IPR006530">
    <property type="entry name" value="YD"/>
</dbReference>
<dbReference type="PRINTS" id="PR00394">
    <property type="entry name" value="RHSPROTEIN"/>
</dbReference>
<dbReference type="NCBIfam" id="TIGR01643">
    <property type="entry name" value="YD_repeat_2x"/>
    <property type="match status" value="1"/>
</dbReference>
<dbReference type="InterPro" id="IPR050708">
    <property type="entry name" value="T6SS_VgrG/RHS"/>
</dbReference>
<keyword evidence="3" id="KW-1185">Reference proteome</keyword>
<organism evidence="2 3">
    <name type="scientific">Ralstonia psammae</name>
    <dbReference type="NCBI Taxonomy" id="3058598"/>
    <lineage>
        <taxon>Bacteria</taxon>
        <taxon>Pseudomonadati</taxon>
        <taxon>Pseudomonadota</taxon>
        <taxon>Betaproteobacteria</taxon>
        <taxon>Burkholderiales</taxon>
        <taxon>Burkholderiaceae</taxon>
        <taxon>Ralstonia</taxon>
    </lineage>
</organism>
<dbReference type="InterPro" id="IPR022385">
    <property type="entry name" value="Rhs_assc_core"/>
</dbReference>
<accession>A0ABM9JWN1</accession>
<dbReference type="PANTHER" id="PTHR32305:SF15">
    <property type="entry name" value="PROTEIN RHSA-RELATED"/>
    <property type="match status" value="1"/>
</dbReference>
<evidence type="ECO:0000259" key="1">
    <source>
        <dbReference type="Pfam" id="PF03527"/>
    </source>
</evidence>
<proteinExistence type="predicted"/>
<dbReference type="EMBL" id="CATZBU010000016">
    <property type="protein sequence ID" value="CAJ0806863.1"/>
    <property type="molecule type" value="Genomic_DNA"/>
</dbReference>
<sequence>MEADTLVTAYAFDALGKLTMRRAGLRDKDGVAKEAGKETFAYDGNGNVALAENAHSRLQWFYDTAGNVTREHQHYKTDSKVAVWRHEYDALNQRIATIRPDGHRIDLLTYGSGHVHGIQLDGHELVGFERDNLHRETTRTQGNRLQQTQAYDPAGRLLEQTLSHLDRATAYVNRRRYRYNVAGQLTSIKDARRGDLNYRYDPVGKLLEANSALGQETFDFDPAGNLLEDPTLRTFAADPTTGRPKFSSRLQGKSALVDNLIREYAGTHYQWDARGNLIRRTVNGKTEDLTWDVFNRLQSYTNARINVHYQYDALGRRTVKRSQAHYMRRELRANGYDAMHQARRNREEVCSTTRYGWDGDTLAWECREEAEVEGPGSSWWPVPGASRTTHYLYEPNSFVPLAQAVHHGAMQLHQQPDYALAEYDLDDDPLWTTGLQPQPFDAIAWYQCDHLGTPQELTDEHGEIVWSAHYKAWGQAKEVISDAARKAGIQNPLRFQGQYFDHETGLHYNRHRYYDPSSGRFISKDPIGLQGGLNVHQYAPNPVRWVDPLGLAGYNVSANTAGPDTLARGAHVNVSGPGLPPSGGHITLAPNAEGTHAELKPADKGTRDMSDSQWRKACKCVEKYLDNPRNVDRLAKAAQAGADAYPNSSRAAELEKIGSILREHSTAGKNPIYQ</sequence>
<dbReference type="Proteomes" id="UP001189813">
    <property type="component" value="Unassembled WGS sequence"/>
</dbReference>